<gene>
    <name evidence="3" type="ORF">UFOVP1256_26</name>
    <name evidence="4" type="ORF">UFOVP1643_17</name>
    <name evidence="2" type="ORF">UFOVP974_7</name>
</gene>
<dbReference type="EMBL" id="LR797515">
    <property type="protein sequence ID" value="CAB4222120.1"/>
    <property type="molecule type" value="Genomic_DNA"/>
</dbReference>
<keyword evidence="1" id="KW-0812">Transmembrane</keyword>
<protein>
    <submittedName>
        <fullName evidence="3">Uncharacterized protein</fullName>
    </submittedName>
</protein>
<feature type="transmembrane region" description="Helical" evidence="1">
    <location>
        <begin position="6"/>
        <end position="24"/>
    </location>
</feature>
<organism evidence="3">
    <name type="scientific">uncultured Caudovirales phage</name>
    <dbReference type="NCBI Taxonomy" id="2100421"/>
    <lineage>
        <taxon>Viruses</taxon>
        <taxon>Duplodnaviria</taxon>
        <taxon>Heunggongvirae</taxon>
        <taxon>Uroviricota</taxon>
        <taxon>Caudoviricetes</taxon>
        <taxon>Peduoviridae</taxon>
        <taxon>Maltschvirus</taxon>
        <taxon>Maltschvirus maltsch</taxon>
    </lineage>
</organism>
<dbReference type="EMBL" id="LR796922">
    <property type="protein sequence ID" value="CAB4173721.1"/>
    <property type="molecule type" value="Genomic_DNA"/>
</dbReference>
<evidence type="ECO:0000313" key="4">
    <source>
        <dbReference type="EMBL" id="CAB4222120.1"/>
    </source>
</evidence>
<accession>A0A6J5R925</accession>
<name>A0A6J5R925_9CAUD</name>
<reference evidence="3" key="1">
    <citation type="submission" date="2020-05" db="EMBL/GenBank/DDBJ databases">
        <authorList>
            <person name="Chiriac C."/>
            <person name="Salcher M."/>
            <person name="Ghai R."/>
            <person name="Kavagutti S V."/>
        </authorList>
    </citation>
    <scope>NUCLEOTIDE SEQUENCE</scope>
</reference>
<keyword evidence="1" id="KW-1133">Transmembrane helix</keyword>
<evidence type="ECO:0000313" key="3">
    <source>
        <dbReference type="EMBL" id="CAB4194090.1"/>
    </source>
</evidence>
<sequence length="50" mass="5824">MEITYFELAGFLAMTPFIIYIAYWKGWKQGKREGYHAGRAIARIPADRSK</sequence>
<dbReference type="EMBL" id="LR797202">
    <property type="protein sequence ID" value="CAB4194090.1"/>
    <property type="molecule type" value="Genomic_DNA"/>
</dbReference>
<evidence type="ECO:0000313" key="2">
    <source>
        <dbReference type="EMBL" id="CAB4173721.1"/>
    </source>
</evidence>
<evidence type="ECO:0000256" key="1">
    <source>
        <dbReference type="SAM" id="Phobius"/>
    </source>
</evidence>
<keyword evidence="1" id="KW-0472">Membrane</keyword>
<proteinExistence type="predicted"/>